<sequence>MLRIFGNRKEEEMPGLFRMTLHIKRGANQEMPSNMIGACVPVFVAGANHETAARSAVSEITRRGFEVVDITDGRIDELDPKMWDEYVNQAWSEFAEYFPSQKEVRKKLSRGFLFVGPFAGYESSESKSGTD</sequence>
<keyword evidence="2" id="KW-1185">Reference proteome</keyword>
<dbReference type="Proteomes" id="UP000366945">
    <property type="component" value="Unassembled WGS sequence"/>
</dbReference>
<dbReference type="AlphaFoldDB" id="A0A5E4W084"/>
<organism evidence="1 2">
    <name type="scientific">Pandoraea pneumonica</name>
    <dbReference type="NCBI Taxonomy" id="2508299"/>
    <lineage>
        <taxon>Bacteria</taxon>
        <taxon>Pseudomonadati</taxon>
        <taxon>Pseudomonadota</taxon>
        <taxon>Betaproteobacteria</taxon>
        <taxon>Burkholderiales</taxon>
        <taxon>Burkholderiaceae</taxon>
        <taxon>Pandoraea</taxon>
    </lineage>
</organism>
<evidence type="ECO:0000313" key="2">
    <source>
        <dbReference type="Proteomes" id="UP000366945"/>
    </source>
</evidence>
<gene>
    <name evidence="1" type="ORF">PPN31114_02967</name>
</gene>
<proteinExistence type="predicted"/>
<dbReference type="EMBL" id="CABPSK010000002">
    <property type="protein sequence ID" value="VVE17249.1"/>
    <property type="molecule type" value="Genomic_DNA"/>
</dbReference>
<evidence type="ECO:0000313" key="1">
    <source>
        <dbReference type="EMBL" id="VVE17249.1"/>
    </source>
</evidence>
<accession>A0A5E4W084</accession>
<reference evidence="1 2" key="1">
    <citation type="submission" date="2019-08" db="EMBL/GenBank/DDBJ databases">
        <authorList>
            <person name="Peeters C."/>
        </authorList>
    </citation>
    <scope>NUCLEOTIDE SEQUENCE [LARGE SCALE GENOMIC DNA]</scope>
    <source>
        <strain evidence="1 2">LMG 31114</strain>
    </source>
</reference>
<name>A0A5E4W084_9BURK</name>
<protein>
    <submittedName>
        <fullName evidence="1">Uncharacterized protein</fullName>
    </submittedName>
</protein>